<dbReference type="GO" id="GO:0015035">
    <property type="term" value="F:protein-disulfide reductase activity"/>
    <property type="evidence" value="ECO:0007669"/>
    <property type="project" value="TreeGrafter"/>
</dbReference>
<organism evidence="2 3">
    <name type="scientific">Filimonas zeae</name>
    <dbReference type="NCBI Taxonomy" id="1737353"/>
    <lineage>
        <taxon>Bacteria</taxon>
        <taxon>Pseudomonadati</taxon>
        <taxon>Bacteroidota</taxon>
        <taxon>Chitinophagia</taxon>
        <taxon>Chitinophagales</taxon>
        <taxon>Chitinophagaceae</taxon>
        <taxon>Filimonas</taxon>
    </lineage>
</organism>
<dbReference type="InterPro" id="IPR028250">
    <property type="entry name" value="DsbDN"/>
</dbReference>
<name>A0A917J3Z2_9BACT</name>
<dbReference type="Pfam" id="PF11412">
    <property type="entry name" value="DsbD_N"/>
    <property type="match status" value="1"/>
</dbReference>
<comment type="caution">
    <text evidence="2">The sequence shown here is derived from an EMBL/GenBank/DDBJ whole genome shotgun (WGS) entry which is preliminary data.</text>
</comment>
<reference evidence="2" key="2">
    <citation type="submission" date="2020-09" db="EMBL/GenBank/DDBJ databases">
        <authorList>
            <person name="Sun Q."/>
            <person name="Zhou Y."/>
        </authorList>
    </citation>
    <scope>NUCLEOTIDE SEQUENCE</scope>
    <source>
        <strain evidence="2">CGMCC 1.15290</strain>
    </source>
</reference>
<dbReference type="InterPro" id="IPR036929">
    <property type="entry name" value="DsbDN_sf"/>
</dbReference>
<keyword evidence="3" id="KW-1185">Reference proteome</keyword>
<gene>
    <name evidence="2" type="ORF">GCM10011379_39300</name>
</gene>
<dbReference type="Proteomes" id="UP000627292">
    <property type="component" value="Unassembled WGS sequence"/>
</dbReference>
<sequence>MVTSTKMGFNSLYIRTKNEYKMKKTIALFSLFLALAFGVKAQVEDPVKWTFSAKKKSANTYEVVISAVFAKPWHVYSQTTPDGGPIPTKISFKKNPLVTVDGKVKEVGSMKTSHDENFGVDVKYYSEKVDFVQVVKVKGNVKTNITGEVEYMTCDDTRCLPPTSKAFNIKLQ</sequence>
<dbReference type="PANTHER" id="PTHR32234:SF0">
    <property type="entry name" value="THIOL:DISULFIDE INTERCHANGE PROTEIN DSBD"/>
    <property type="match status" value="1"/>
</dbReference>
<dbReference type="AlphaFoldDB" id="A0A917J3Z2"/>
<dbReference type="EMBL" id="BMIB01000004">
    <property type="protein sequence ID" value="GGH75582.1"/>
    <property type="molecule type" value="Genomic_DNA"/>
</dbReference>
<accession>A0A917J3Z2</accession>
<reference evidence="2" key="1">
    <citation type="journal article" date="2014" name="Int. J. Syst. Evol. Microbiol.">
        <title>Complete genome sequence of Corynebacterium casei LMG S-19264T (=DSM 44701T), isolated from a smear-ripened cheese.</title>
        <authorList>
            <consortium name="US DOE Joint Genome Institute (JGI-PGF)"/>
            <person name="Walter F."/>
            <person name="Albersmeier A."/>
            <person name="Kalinowski J."/>
            <person name="Ruckert C."/>
        </authorList>
    </citation>
    <scope>NUCLEOTIDE SEQUENCE</scope>
    <source>
        <strain evidence="2">CGMCC 1.15290</strain>
    </source>
</reference>
<dbReference type="GO" id="GO:0045454">
    <property type="term" value="P:cell redox homeostasis"/>
    <property type="evidence" value="ECO:0007669"/>
    <property type="project" value="TreeGrafter"/>
</dbReference>
<feature type="domain" description="Thiol:disulfide interchange protein DsbD N-terminal" evidence="1">
    <location>
        <begin position="49"/>
        <end position="169"/>
    </location>
</feature>
<evidence type="ECO:0000313" key="3">
    <source>
        <dbReference type="Proteomes" id="UP000627292"/>
    </source>
</evidence>
<dbReference type="PANTHER" id="PTHR32234">
    <property type="entry name" value="THIOL:DISULFIDE INTERCHANGE PROTEIN DSBD"/>
    <property type="match status" value="1"/>
</dbReference>
<evidence type="ECO:0000259" key="1">
    <source>
        <dbReference type="Pfam" id="PF11412"/>
    </source>
</evidence>
<protein>
    <recommendedName>
        <fullName evidence="1">Thiol:disulfide interchange protein DsbD N-terminal domain-containing protein</fullName>
    </recommendedName>
</protein>
<proteinExistence type="predicted"/>
<evidence type="ECO:0000313" key="2">
    <source>
        <dbReference type="EMBL" id="GGH75582.1"/>
    </source>
</evidence>
<dbReference type="Gene3D" id="2.60.40.1250">
    <property type="entry name" value="Thiol:disulfide interchange protein DsbD, N-terminal domain"/>
    <property type="match status" value="1"/>
</dbReference>